<dbReference type="SUPFAM" id="SSF52540">
    <property type="entry name" value="P-loop containing nucleoside triphosphate hydrolases"/>
    <property type="match status" value="1"/>
</dbReference>
<gene>
    <name evidence="1" type="ORF">ACFSVL_10930</name>
</gene>
<dbReference type="Gene3D" id="3.40.50.300">
    <property type="entry name" value="P-loop containing nucleotide triphosphate hydrolases"/>
    <property type="match status" value="1"/>
</dbReference>
<evidence type="ECO:0000313" key="2">
    <source>
        <dbReference type="Proteomes" id="UP001597483"/>
    </source>
</evidence>
<keyword evidence="2" id="KW-1185">Reference proteome</keyword>
<organism evidence="1 2">
    <name type="scientific">Amycolatopsis silviterrae</name>
    <dbReference type="NCBI Taxonomy" id="1656914"/>
    <lineage>
        <taxon>Bacteria</taxon>
        <taxon>Bacillati</taxon>
        <taxon>Actinomycetota</taxon>
        <taxon>Actinomycetes</taxon>
        <taxon>Pseudonocardiales</taxon>
        <taxon>Pseudonocardiaceae</taxon>
        <taxon>Amycolatopsis</taxon>
    </lineage>
</organism>
<dbReference type="GO" id="GO:0016301">
    <property type="term" value="F:kinase activity"/>
    <property type="evidence" value="ECO:0007669"/>
    <property type="project" value="UniProtKB-KW"/>
</dbReference>
<name>A0ABW5H587_9PSEU</name>
<reference evidence="2" key="1">
    <citation type="journal article" date="2019" name="Int. J. Syst. Evol. Microbiol.">
        <title>The Global Catalogue of Microorganisms (GCM) 10K type strain sequencing project: providing services to taxonomists for standard genome sequencing and annotation.</title>
        <authorList>
            <consortium name="The Broad Institute Genomics Platform"/>
            <consortium name="The Broad Institute Genome Sequencing Center for Infectious Disease"/>
            <person name="Wu L."/>
            <person name="Ma J."/>
        </authorList>
    </citation>
    <scope>NUCLEOTIDE SEQUENCE [LARGE SCALE GENOMIC DNA]</scope>
    <source>
        <strain evidence="2">CGMCC 4.7641</strain>
    </source>
</reference>
<dbReference type="EMBL" id="JBHUKS010000006">
    <property type="protein sequence ID" value="MFD2467912.1"/>
    <property type="molecule type" value="Genomic_DNA"/>
</dbReference>
<sequence length="192" mass="20953">MLVSMVGADGAGKSTVTKAAAQRLVAAGRPVDRVDRWAIVANPAYRFLFLMWSIGMAVQAKPTADRPGQITLLDGCWMKHAACEIVYGLERGWVESVTAGLPRSAAVLYLRADPAVAWERKAGRDVVPCECGMDPGCDRLNFLKHQRKIQQVLDSWAERDHWTVIDAHAPATEVIERVIAGMDTALAQRTAG</sequence>
<dbReference type="InterPro" id="IPR027417">
    <property type="entry name" value="P-loop_NTPase"/>
</dbReference>
<protein>
    <submittedName>
        <fullName evidence="1">dTMP kinase</fullName>
    </submittedName>
</protein>
<keyword evidence="1" id="KW-0418">Kinase</keyword>
<keyword evidence="1" id="KW-0808">Transferase</keyword>
<accession>A0ABW5H587</accession>
<dbReference type="RefSeq" id="WP_378303064.1">
    <property type="nucleotide sequence ID" value="NZ_JBHUKS010000006.1"/>
</dbReference>
<dbReference type="Proteomes" id="UP001597483">
    <property type="component" value="Unassembled WGS sequence"/>
</dbReference>
<comment type="caution">
    <text evidence="1">The sequence shown here is derived from an EMBL/GenBank/DDBJ whole genome shotgun (WGS) entry which is preliminary data.</text>
</comment>
<proteinExistence type="predicted"/>
<evidence type="ECO:0000313" key="1">
    <source>
        <dbReference type="EMBL" id="MFD2467912.1"/>
    </source>
</evidence>